<comment type="similarity">
    <text evidence="1 6">Belongs to the glycosyl hydrolase 43 family.</text>
</comment>
<evidence type="ECO:0000256" key="5">
    <source>
        <dbReference type="PIRSR" id="PIRSR606710-2"/>
    </source>
</evidence>
<gene>
    <name evidence="9" type="ORF">D0Y50_17900</name>
</gene>
<evidence type="ECO:0000313" key="10">
    <source>
        <dbReference type="Proteomes" id="UP000262073"/>
    </source>
</evidence>
<feature type="signal peptide" evidence="7">
    <location>
        <begin position="1"/>
        <end position="22"/>
    </location>
</feature>
<evidence type="ECO:0000256" key="7">
    <source>
        <dbReference type="SAM" id="SignalP"/>
    </source>
</evidence>
<evidence type="ECO:0000256" key="6">
    <source>
        <dbReference type="RuleBase" id="RU361187"/>
    </source>
</evidence>
<accession>A0A346NRA2</accession>
<keyword evidence="7" id="KW-0732">Signal</keyword>
<keyword evidence="10" id="KW-1185">Reference proteome</keyword>
<dbReference type="PANTHER" id="PTHR42812">
    <property type="entry name" value="BETA-XYLOSIDASE"/>
    <property type="match status" value="1"/>
</dbReference>
<dbReference type="Pfam" id="PF04616">
    <property type="entry name" value="Glyco_hydro_43"/>
    <property type="match status" value="1"/>
</dbReference>
<keyword evidence="2 6" id="KW-0378">Hydrolase</keyword>
<dbReference type="CDD" id="cd18617">
    <property type="entry name" value="GH43_XynB-like"/>
    <property type="match status" value="1"/>
</dbReference>
<dbReference type="InterPro" id="IPR006710">
    <property type="entry name" value="Glyco_hydro_43"/>
</dbReference>
<protein>
    <submittedName>
        <fullName evidence="9">Glycoside hydrolase family 43 protein</fullName>
    </submittedName>
</protein>
<feature type="domain" description="Beta-xylosidase C-terminal Concanavalin A-like" evidence="8">
    <location>
        <begin position="386"/>
        <end position="569"/>
    </location>
</feature>
<keyword evidence="3 6" id="KW-0326">Glycosidase</keyword>
<dbReference type="GO" id="GO:0004553">
    <property type="term" value="F:hydrolase activity, hydrolyzing O-glycosyl compounds"/>
    <property type="evidence" value="ECO:0007669"/>
    <property type="project" value="InterPro"/>
</dbReference>
<dbReference type="Gene3D" id="2.60.120.200">
    <property type="match status" value="1"/>
</dbReference>
<dbReference type="GO" id="GO:0005975">
    <property type="term" value="P:carbohydrate metabolic process"/>
    <property type="evidence" value="ECO:0007669"/>
    <property type="project" value="InterPro"/>
</dbReference>
<feature type="active site" description="Proton acceptor" evidence="4">
    <location>
        <position position="70"/>
    </location>
</feature>
<dbReference type="KEGG" id="salm:D0Y50_17900"/>
<dbReference type="EMBL" id="CP031769">
    <property type="protein sequence ID" value="AXR08059.1"/>
    <property type="molecule type" value="Genomic_DNA"/>
</dbReference>
<dbReference type="AlphaFoldDB" id="A0A346NRA2"/>
<dbReference type="InterPro" id="IPR041542">
    <property type="entry name" value="GH43_C2"/>
</dbReference>
<feature type="active site" description="Proton donor" evidence="4">
    <location>
        <position position="243"/>
    </location>
</feature>
<dbReference type="SUPFAM" id="SSF75005">
    <property type="entry name" value="Arabinanase/levansucrase/invertase"/>
    <property type="match status" value="1"/>
</dbReference>
<evidence type="ECO:0000313" key="9">
    <source>
        <dbReference type="EMBL" id="AXR08059.1"/>
    </source>
</evidence>
<feature type="chain" id="PRO_5016667158" evidence="7">
    <location>
        <begin position="23"/>
        <end position="571"/>
    </location>
</feature>
<dbReference type="InterPro" id="IPR023296">
    <property type="entry name" value="Glyco_hydro_beta-prop_sf"/>
</dbReference>
<dbReference type="PANTHER" id="PTHR42812:SF12">
    <property type="entry name" value="BETA-XYLOSIDASE-RELATED"/>
    <property type="match status" value="1"/>
</dbReference>
<dbReference type="InterPro" id="IPR051795">
    <property type="entry name" value="Glycosyl_Hydrlase_43"/>
</dbReference>
<dbReference type="RefSeq" id="WP_117318283.1">
    <property type="nucleotide sequence ID" value="NZ_CP031769.1"/>
</dbReference>
<dbReference type="SUPFAM" id="SSF49899">
    <property type="entry name" value="Concanavalin A-like lectins/glucanases"/>
    <property type="match status" value="1"/>
</dbReference>
<dbReference type="Proteomes" id="UP000262073">
    <property type="component" value="Chromosome"/>
</dbReference>
<dbReference type="Gene3D" id="2.115.10.20">
    <property type="entry name" value="Glycosyl hydrolase domain, family 43"/>
    <property type="match status" value="1"/>
</dbReference>
<proteinExistence type="inferred from homology"/>
<name>A0A346NRA2_9ALTE</name>
<dbReference type="OrthoDB" id="9801455at2"/>
<evidence type="ECO:0000256" key="3">
    <source>
        <dbReference type="ARBA" id="ARBA00023295"/>
    </source>
</evidence>
<evidence type="ECO:0000256" key="2">
    <source>
        <dbReference type="ARBA" id="ARBA00022801"/>
    </source>
</evidence>
<sequence length="571" mass="63545">MIKKTTVLLCGLLLGAISHAQATDSASSATQQEAVAEFNWFEYIGKDRQFASELPDRTYQNPILPGFYPDPSITRKGEDYYLVNSSFAYTPGLPVLHSKNLVDWQLVGHALTSENAIDFTGLELSRGIFAPTIRYHDGLFYIITTAVDAGGNFIITAKDPAGPWSSPIWLPEVGGIDPDLFFDDNGKAYIAHNDAPPEAPLYDGHRAIWLWEYDVKQQKVKAGSRRLLINGGTDIAEQPVWIEGPHIYHINGWYYLTCAQGGTSVNHSQVVFRTRSLTEEFVPYQHNPILTQKDLPREKQVVSATGHADFIQTAEGDWWSVFLATRPYQDDHYNTGRETFLLPVHWEDEWPHILPPGETVPLTPRRPAIAPDINTKQPLARNFSWRDEFSGRRLNPLWISVKDFARDWVSLSNGVLQLHPQTASLRDLGGVSYLGRRQQHQRFTARTQLAMPASDTAAGLAVYQNETHHYQLLLSENITNDAKAYQVSLYKVSPTGKALVAQKTIDKPASAVVLQVDVDGSKAYFSYQQDGQNTPLGEAQDARHLSTASAGGFVGATVGMMALQADNQSTH</sequence>
<reference evidence="9 10" key="1">
    <citation type="submission" date="2018-08" db="EMBL/GenBank/DDBJ databases">
        <title>Salinimonas sediminis sp. nov., a piezophilic bacterium isolated from a deep-sea sediment sample from the New Britain Trench.</title>
        <authorList>
            <person name="Cao J."/>
        </authorList>
    </citation>
    <scope>NUCLEOTIDE SEQUENCE [LARGE SCALE GENOMIC DNA]</scope>
    <source>
        <strain evidence="9 10">N102</strain>
    </source>
</reference>
<evidence type="ECO:0000259" key="8">
    <source>
        <dbReference type="Pfam" id="PF17851"/>
    </source>
</evidence>
<evidence type="ECO:0000256" key="1">
    <source>
        <dbReference type="ARBA" id="ARBA00009865"/>
    </source>
</evidence>
<feature type="site" description="Important for catalytic activity, responsible for pKa modulation of the active site Glu and correct orientation of both the proton donor and substrate" evidence="5">
    <location>
        <position position="177"/>
    </location>
</feature>
<evidence type="ECO:0000256" key="4">
    <source>
        <dbReference type="PIRSR" id="PIRSR606710-1"/>
    </source>
</evidence>
<dbReference type="InterPro" id="IPR013320">
    <property type="entry name" value="ConA-like_dom_sf"/>
</dbReference>
<dbReference type="Pfam" id="PF17851">
    <property type="entry name" value="GH43_C2"/>
    <property type="match status" value="1"/>
</dbReference>
<organism evidence="9 10">
    <name type="scientific">Salinimonas sediminis</name>
    <dbReference type="NCBI Taxonomy" id="2303538"/>
    <lineage>
        <taxon>Bacteria</taxon>
        <taxon>Pseudomonadati</taxon>
        <taxon>Pseudomonadota</taxon>
        <taxon>Gammaproteobacteria</taxon>
        <taxon>Alteromonadales</taxon>
        <taxon>Alteromonadaceae</taxon>
        <taxon>Alteromonas/Salinimonas group</taxon>
        <taxon>Salinimonas</taxon>
    </lineage>
</organism>